<evidence type="ECO:0000313" key="5">
    <source>
        <dbReference type="EMBL" id="MBK3517695.1"/>
    </source>
</evidence>
<keyword evidence="1" id="KW-0677">Repeat</keyword>
<dbReference type="SMART" id="SM00028">
    <property type="entry name" value="TPR"/>
    <property type="match status" value="4"/>
</dbReference>
<dbReference type="InterPro" id="IPR019734">
    <property type="entry name" value="TPR_rpt"/>
</dbReference>
<accession>A0ABS1HJQ4</accession>
<reference evidence="5 6" key="1">
    <citation type="submission" date="2021-01" db="EMBL/GenBank/DDBJ databases">
        <title>Carboxyliciviraga sp.nov., isolated from coastal sediments.</title>
        <authorList>
            <person name="Lu D."/>
            <person name="Zhang T."/>
        </authorList>
    </citation>
    <scope>NUCLEOTIDE SEQUENCE [LARGE SCALE GENOMIC DNA]</scope>
    <source>
        <strain evidence="5 6">N1Y132</strain>
    </source>
</reference>
<evidence type="ECO:0000256" key="4">
    <source>
        <dbReference type="SAM" id="SignalP"/>
    </source>
</evidence>
<dbReference type="InterPro" id="IPR051012">
    <property type="entry name" value="CellSynth/LPSAsmb/PSIAsmb"/>
</dbReference>
<dbReference type="PANTHER" id="PTHR45586:SF1">
    <property type="entry name" value="LIPOPOLYSACCHARIDE ASSEMBLY PROTEIN B"/>
    <property type="match status" value="1"/>
</dbReference>
<dbReference type="PROSITE" id="PS50005">
    <property type="entry name" value="TPR"/>
    <property type="match status" value="1"/>
</dbReference>
<comment type="caution">
    <text evidence="5">The sequence shown here is derived from an EMBL/GenBank/DDBJ whole genome shotgun (WGS) entry which is preliminary data.</text>
</comment>
<dbReference type="SUPFAM" id="SSF48452">
    <property type="entry name" value="TPR-like"/>
    <property type="match status" value="2"/>
</dbReference>
<gene>
    <name evidence="5" type="ORF">JIV24_10160</name>
</gene>
<dbReference type="PROSITE" id="PS50293">
    <property type="entry name" value="TPR_REGION"/>
    <property type="match status" value="1"/>
</dbReference>
<dbReference type="EMBL" id="JAENRR010000020">
    <property type="protein sequence ID" value="MBK3517695.1"/>
    <property type="molecule type" value="Genomic_DNA"/>
</dbReference>
<keyword evidence="2 3" id="KW-0802">TPR repeat</keyword>
<protein>
    <submittedName>
        <fullName evidence="5">Tetratricopeptide repeat protein</fullName>
    </submittedName>
</protein>
<sequence length="292" mass="33224">MKQLFAIGLLMMSLMAMKAQSADVLKSDAIIQESRMQYLAAAELYDKAAQIYESEGKADAFSYFKAGQNYAKAKQYAKALPVLDKARANNYDEADLYLSYGDAYAGLKKFDLAEKELLAGKEKYAANSAEFTKKLGYLYFNSGQYDKAVESLSAAIEQEPNNYTYHYLLGSSYERLKKYKEATVELEKVVAIKSNHKNSIKKLGVIYFKQTDYLYTKETKRYEGMKNPTRVDYHNSTKKLEQIAKGYTKALPYLEKAHAFSPKDKAIISCLNVSYRRLKMEEKAAEMSSLLK</sequence>
<dbReference type="RefSeq" id="WP_200464924.1">
    <property type="nucleotide sequence ID" value="NZ_JAENRR010000020.1"/>
</dbReference>
<evidence type="ECO:0000256" key="1">
    <source>
        <dbReference type="ARBA" id="ARBA00022737"/>
    </source>
</evidence>
<dbReference type="Pfam" id="PF13414">
    <property type="entry name" value="TPR_11"/>
    <property type="match status" value="1"/>
</dbReference>
<dbReference type="PANTHER" id="PTHR45586">
    <property type="entry name" value="TPR REPEAT-CONTAINING PROTEIN PA4667"/>
    <property type="match status" value="1"/>
</dbReference>
<organism evidence="5 6">
    <name type="scientific">Carboxylicivirga marina</name>
    <dbReference type="NCBI Taxonomy" id="2800988"/>
    <lineage>
        <taxon>Bacteria</taxon>
        <taxon>Pseudomonadati</taxon>
        <taxon>Bacteroidota</taxon>
        <taxon>Bacteroidia</taxon>
        <taxon>Marinilabiliales</taxon>
        <taxon>Marinilabiliaceae</taxon>
        <taxon>Carboxylicivirga</taxon>
    </lineage>
</organism>
<evidence type="ECO:0000256" key="3">
    <source>
        <dbReference type="PROSITE-ProRule" id="PRU00339"/>
    </source>
</evidence>
<evidence type="ECO:0000313" key="6">
    <source>
        <dbReference type="Proteomes" id="UP000605676"/>
    </source>
</evidence>
<keyword evidence="6" id="KW-1185">Reference proteome</keyword>
<dbReference type="Gene3D" id="1.25.40.10">
    <property type="entry name" value="Tetratricopeptide repeat domain"/>
    <property type="match status" value="2"/>
</dbReference>
<dbReference type="Proteomes" id="UP000605676">
    <property type="component" value="Unassembled WGS sequence"/>
</dbReference>
<feature type="chain" id="PRO_5046737645" evidence="4">
    <location>
        <begin position="22"/>
        <end position="292"/>
    </location>
</feature>
<keyword evidence="4" id="KW-0732">Signal</keyword>
<proteinExistence type="predicted"/>
<dbReference type="Pfam" id="PF13432">
    <property type="entry name" value="TPR_16"/>
    <property type="match status" value="1"/>
</dbReference>
<name>A0ABS1HJQ4_9BACT</name>
<feature type="signal peptide" evidence="4">
    <location>
        <begin position="1"/>
        <end position="21"/>
    </location>
</feature>
<evidence type="ECO:0000256" key="2">
    <source>
        <dbReference type="ARBA" id="ARBA00022803"/>
    </source>
</evidence>
<dbReference type="InterPro" id="IPR011990">
    <property type="entry name" value="TPR-like_helical_dom_sf"/>
</dbReference>
<feature type="repeat" description="TPR" evidence="3">
    <location>
        <begin position="129"/>
        <end position="162"/>
    </location>
</feature>